<dbReference type="RefSeq" id="WP_013281112.1">
    <property type="nucleotide sequence ID" value="NC_014387.1"/>
</dbReference>
<evidence type="ECO:0000259" key="1">
    <source>
        <dbReference type="SMART" id="SM00257"/>
    </source>
</evidence>
<dbReference type="KEGG" id="bpb:bpr_I1721"/>
<dbReference type="EMBL" id="CP001810">
    <property type="protein sequence ID" value="ADL34458.1"/>
    <property type="molecule type" value="Genomic_DNA"/>
</dbReference>
<reference evidence="2 3" key="1">
    <citation type="journal article" date="2010" name="PLoS ONE">
        <title>The glycobiome of the rumen bacterium Butyrivibrio proteoclasticus B316(T) highlights adaptation to a polysaccharide-rich environment.</title>
        <authorList>
            <person name="Kelly W.J."/>
            <person name="Leahy S.C."/>
            <person name="Altermann E."/>
            <person name="Yeoman C.J."/>
            <person name="Dunne J.C."/>
            <person name="Kong Z."/>
            <person name="Pacheco D.M."/>
            <person name="Li D."/>
            <person name="Noel S.J."/>
            <person name="Moon C.D."/>
            <person name="Cookson A.L."/>
            <person name="Attwood G.T."/>
        </authorList>
    </citation>
    <scope>NUCLEOTIDE SEQUENCE [LARGE SCALE GENOMIC DNA]</scope>
    <source>
        <strain evidence="3">ATCC 51982 / DSM 14932 / B316</strain>
    </source>
</reference>
<name>E0RXN1_BUTPB</name>
<dbReference type="eggNOG" id="COG1388">
    <property type="taxonomic scope" value="Bacteria"/>
</dbReference>
<accession>E0RXN1</accession>
<evidence type="ECO:0000313" key="2">
    <source>
        <dbReference type="EMBL" id="ADL34458.1"/>
    </source>
</evidence>
<dbReference type="HOGENOM" id="CLU_136034_1_1_9"/>
<dbReference type="InterPro" id="IPR018392">
    <property type="entry name" value="LysM"/>
</dbReference>
<dbReference type="Proteomes" id="UP000001299">
    <property type="component" value="Chromosome 1"/>
</dbReference>
<dbReference type="Pfam" id="PF01476">
    <property type="entry name" value="LysM"/>
    <property type="match status" value="1"/>
</dbReference>
<gene>
    <name evidence="2" type="ordered locus">bpr_I1721</name>
</gene>
<dbReference type="STRING" id="515622.bpr_I1721"/>
<evidence type="ECO:0000313" key="3">
    <source>
        <dbReference type="Proteomes" id="UP000001299"/>
    </source>
</evidence>
<organism evidence="2 3">
    <name type="scientific">Butyrivibrio proteoclasticus (strain ATCC 51982 / DSM 14932 / B316)</name>
    <name type="common">Clostridium proteoclasticum</name>
    <dbReference type="NCBI Taxonomy" id="515622"/>
    <lineage>
        <taxon>Bacteria</taxon>
        <taxon>Bacillati</taxon>
        <taxon>Bacillota</taxon>
        <taxon>Clostridia</taxon>
        <taxon>Lachnospirales</taxon>
        <taxon>Lachnospiraceae</taxon>
        <taxon>Butyrivibrio</taxon>
    </lineage>
</organism>
<dbReference type="AlphaFoldDB" id="E0RXN1"/>
<keyword evidence="3" id="KW-1185">Reference proteome</keyword>
<sequence>MVRRQKLSIVLVVAFIVFIILFSHYSSISAAQDENYVPKCKYYKVLTVHAGDNLTGIASKYYDSDEYDKFEAYISEICSINKLSDANVIKAGENIIVPYYADYH</sequence>
<feature type="domain" description="LysM" evidence="1">
    <location>
        <begin position="45"/>
        <end position="98"/>
    </location>
</feature>
<dbReference type="Gene3D" id="3.10.350.10">
    <property type="entry name" value="LysM domain"/>
    <property type="match status" value="1"/>
</dbReference>
<dbReference type="InterPro" id="IPR036779">
    <property type="entry name" value="LysM_dom_sf"/>
</dbReference>
<dbReference type="SMART" id="SM00257">
    <property type="entry name" value="LysM"/>
    <property type="match status" value="1"/>
</dbReference>
<protein>
    <submittedName>
        <fullName evidence="2">LysM domain-containing protein</fullName>
    </submittedName>
</protein>
<proteinExistence type="predicted"/>
<dbReference type="CDD" id="cd00118">
    <property type="entry name" value="LysM"/>
    <property type="match status" value="1"/>
</dbReference>